<feature type="chain" id="PRO_5006012030" evidence="1">
    <location>
        <begin position="34"/>
        <end position="171"/>
    </location>
</feature>
<dbReference type="OrthoDB" id="4376121at2"/>
<keyword evidence="1" id="KW-0732">Signal</keyword>
<dbReference type="RefSeq" id="WP_062392083.1">
    <property type="nucleotide sequence ID" value="NZ_CP011853.1"/>
</dbReference>
<feature type="signal peptide" evidence="1">
    <location>
        <begin position="1"/>
        <end position="33"/>
    </location>
</feature>
<dbReference type="Proteomes" id="UP000063789">
    <property type="component" value="Chromosome"/>
</dbReference>
<reference evidence="2 3" key="2">
    <citation type="journal article" date="2017" name="Int. J. Syst. Evol. Microbiol.">
        <title>Gordonia phthalatica sp. nov., a di-n-butyl phthalate-degrading bacterium isolated from activated sludge.</title>
        <authorList>
            <person name="Jin D."/>
            <person name="Kong X."/>
            <person name="Jia M."/>
            <person name="Yu X."/>
            <person name="Wang X."/>
            <person name="Zhuang X."/>
            <person name="Deng Y."/>
            <person name="Bai Z."/>
        </authorList>
    </citation>
    <scope>NUCLEOTIDE SEQUENCE [LARGE SCALE GENOMIC DNA]</scope>
    <source>
        <strain evidence="2 3">QH-11</strain>
    </source>
</reference>
<protein>
    <submittedName>
        <fullName evidence="2">Uncharacterized protein</fullName>
    </submittedName>
</protein>
<proteinExistence type="predicted"/>
<dbReference type="STRING" id="1136941.ACH46_05820"/>
<gene>
    <name evidence="2" type="ORF">ACH46_05820</name>
</gene>
<evidence type="ECO:0000313" key="3">
    <source>
        <dbReference type="Proteomes" id="UP000063789"/>
    </source>
</evidence>
<reference evidence="3" key="1">
    <citation type="submission" date="2015-06" db="EMBL/GenBank/DDBJ databases">
        <title>Complete genome sequence and metabolic analysis of phthalate degradation pathway in Gordonia sp. QH-11.</title>
        <authorList>
            <person name="Jin D."/>
            <person name="Kong X."/>
            <person name="Bai Z."/>
        </authorList>
    </citation>
    <scope>NUCLEOTIDE SEQUENCE [LARGE SCALE GENOMIC DNA]</scope>
    <source>
        <strain evidence="3">QH-11</strain>
    </source>
</reference>
<evidence type="ECO:0000256" key="1">
    <source>
        <dbReference type="SAM" id="SignalP"/>
    </source>
</evidence>
<name>A0A0N7FUE2_9ACTN</name>
<dbReference type="PROSITE" id="PS51318">
    <property type="entry name" value="TAT"/>
    <property type="match status" value="1"/>
</dbReference>
<dbReference type="KEGG" id="goq:ACH46_05820"/>
<sequence>MRTGQHRAHRGRRRAAAAVIAASATLAGGLATAAPAAAAPYGAKYVKTIRCDSPSPWPAGPLRIFVDVFTDVPFPSDGLPGPAIALSANNPGGSGPILELTTLTTVRWTNRTTGRSGVVRVPTRAHSANWDAVIHPGHGAVSFTIHQKIGALAFVPMVNPQYTTCRGSATA</sequence>
<dbReference type="AlphaFoldDB" id="A0A0N7FUE2"/>
<keyword evidence="3" id="KW-1185">Reference proteome</keyword>
<dbReference type="InterPro" id="IPR006311">
    <property type="entry name" value="TAT_signal"/>
</dbReference>
<evidence type="ECO:0000313" key="2">
    <source>
        <dbReference type="EMBL" id="ALG84111.1"/>
    </source>
</evidence>
<accession>A0A0N7FUE2</accession>
<organism evidence="2 3">
    <name type="scientific">Gordonia phthalatica</name>
    <dbReference type="NCBI Taxonomy" id="1136941"/>
    <lineage>
        <taxon>Bacteria</taxon>
        <taxon>Bacillati</taxon>
        <taxon>Actinomycetota</taxon>
        <taxon>Actinomycetes</taxon>
        <taxon>Mycobacteriales</taxon>
        <taxon>Gordoniaceae</taxon>
        <taxon>Gordonia</taxon>
    </lineage>
</organism>
<dbReference type="EMBL" id="CP011853">
    <property type="protein sequence ID" value="ALG84111.1"/>
    <property type="molecule type" value="Genomic_DNA"/>
</dbReference>
<dbReference type="PATRIC" id="fig|1136941.3.peg.1189"/>